<evidence type="ECO:0000313" key="3">
    <source>
        <dbReference type="Proteomes" id="UP000199109"/>
    </source>
</evidence>
<dbReference type="GO" id="GO:0005975">
    <property type="term" value="P:carbohydrate metabolic process"/>
    <property type="evidence" value="ECO:0007669"/>
    <property type="project" value="UniProtKB-ARBA"/>
</dbReference>
<name>A0A1G7HGD0_9FLAO</name>
<dbReference type="InterPro" id="IPR029018">
    <property type="entry name" value="Hex-like_dom2"/>
</dbReference>
<keyword evidence="1" id="KW-0378">Hydrolase</keyword>
<dbReference type="Gene3D" id="3.30.379.10">
    <property type="entry name" value="Chitobiase/beta-hexosaminidase domain 2-like"/>
    <property type="match status" value="1"/>
</dbReference>
<evidence type="ECO:0008006" key="4">
    <source>
        <dbReference type="Google" id="ProtNLM"/>
    </source>
</evidence>
<gene>
    <name evidence="2" type="ORF">SAMN05421636_109161</name>
</gene>
<accession>A0A1G7HGD0</accession>
<dbReference type="EMBL" id="FNAO01000009">
    <property type="protein sequence ID" value="SDE99465.1"/>
    <property type="molecule type" value="Genomic_DNA"/>
</dbReference>
<evidence type="ECO:0000313" key="2">
    <source>
        <dbReference type="EMBL" id="SDE99465.1"/>
    </source>
</evidence>
<dbReference type="GO" id="GO:0016787">
    <property type="term" value="F:hydrolase activity"/>
    <property type="evidence" value="ECO:0007669"/>
    <property type="project" value="UniProtKB-KW"/>
</dbReference>
<protein>
    <recommendedName>
        <fullName evidence="4">Glycosyl hydrolase family 67 N-terminus</fullName>
    </recommendedName>
</protein>
<dbReference type="AlphaFoldDB" id="A0A1G7HGD0"/>
<dbReference type="Proteomes" id="UP000199109">
    <property type="component" value="Unassembled WGS sequence"/>
</dbReference>
<keyword evidence="3" id="KW-1185">Reference proteome</keyword>
<dbReference type="SUPFAM" id="SSF55545">
    <property type="entry name" value="beta-N-acetylhexosaminidase-like domain"/>
    <property type="match status" value="1"/>
</dbReference>
<proteinExistence type="predicted"/>
<organism evidence="2 3">
    <name type="scientific">Pricia antarctica</name>
    <dbReference type="NCBI Taxonomy" id="641691"/>
    <lineage>
        <taxon>Bacteria</taxon>
        <taxon>Pseudomonadati</taxon>
        <taxon>Bacteroidota</taxon>
        <taxon>Flavobacteriia</taxon>
        <taxon>Flavobacteriales</taxon>
        <taxon>Flavobacteriaceae</taxon>
        <taxon>Pricia</taxon>
    </lineage>
</organism>
<dbReference type="OrthoDB" id="7167803at2"/>
<sequence>MNRKLLELFLTVLFLSCNGKRGVSLDLSQASLLISPAWEETFQNTTETIFSEEIGKRTGLKFDRADVWDTDTIIAIAISGESELYGRSVPARINTHPEYQKEGYRFVHERKNGKDVLWIIGADKRGVLYGIGKFLRTAYMQRGQLSISEDVDTSESPKYALRGHQFGYRDTANSWDAWTVDQFDQHFREQVLFGANSFENIPFQDPGSSVHFKVDPQEMEIQLSKICAKYDTDYWAWTPAPEDLTQKNASEEGLRKQEAFYARCPRLDGVFVPGGDPGDNHPSELIPYLKSLSVLLKKYHPDAGIWVSLQGFNKEKTDYFFKYLEENSPDWLTGLVNGPSSPPLQYERDRLPKKYKYRFYPDITHTVRCHYPVENWDQAFALTLGREPCNPQPFRYTELFRRDVPITDGFITYSDGSHDDINKVVWSQLGWDPNKNVGDIVTEYCHFFFGPEVAKASADGIFDLEQNWDGPISENETIEETLTLWEKLEAENPQLQDNWRWQQLVMRAYYDAYVQTRLAYEKNLEQQAYQMLADADNIGADKAMDHALTRLLQADRKPVASSLKTKVFQYAEKLFHSIGAQTGVAKYGAKSPERGAILDFIDYPLNNKWWLEDEFKKIREFKTEKEKLGRLEFIRTYASLGQGSFYDNISSADAKHVTSKTDDAIDYLWENDGLSRKRLSTQLFQFTPTLEYDELDPEADYLIRVSGYGEALLRANGQRLKPTKYEKGYEQFKEFPLPKDLIMDGKLKITFDKPDEEHLNWRKQSRVTDVWLLRQSPKTR</sequence>
<reference evidence="2 3" key="1">
    <citation type="submission" date="2016-10" db="EMBL/GenBank/DDBJ databases">
        <authorList>
            <person name="de Groot N.N."/>
        </authorList>
    </citation>
    <scope>NUCLEOTIDE SEQUENCE [LARGE SCALE GENOMIC DNA]</scope>
    <source>
        <strain evidence="2 3">DSM 23421</strain>
    </source>
</reference>
<dbReference type="RefSeq" id="WP_091872873.1">
    <property type="nucleotide sequence ID" value="NZ_FNAO01000009.1"/>
</dbReference>
<evidence type="ECO:0000256" key="1">
    <source>
        <dbReference type="ARBA" id="ARBA00022801"/>
    </source>
</evidence>
<dbReference type="STRING" id="641691.SAMN05421636_109161"/>